<dbReference type="InterPro" id="IPR050736">
    <property type="entry name" value="Sensor_HK_Regulatory"/>
</dbReference>
<dbReference type="CDD" id="cd00082">
    <property type="entry name" value="HisKA"/>
    <property type="match status" value="1"/>
</dbReference>
<dbReference type="SMART" id="SM00387">
    <property type="entry name" value="HATPase_c"/>
    <property type="match status" value="1"/>
</dbReference>
<dbReference type="EC" id="2.7.13.3" evidence="2"/>
<dbReference type="InterPro" id="IPR003594">
    <property type="entry name" value="HATPase_dom"/>
</dbReference>
<evidence type="ECO:0000256" key="6">
    <source>
        <dbReference type="SAM" id="Phobius"/>
    </source>
</evidence>
<keyword evidence="6" id="KW-0472">Membrane</keyword>
<comment type="catalytic activity">
    <reaction evidence="1">
        <text>ATP + protein L-histidine = ADP + protein N-phospho-L-histidine.</text>
        <dbReference type="EC" id="2.7.13.3"/>
    </reaction>
</comment>
<evidence type="ECO:0000313" key="9">
    <source>
        <dbReference type="Proteomes" id="UP000321857"/>
    </source>
</evidence>
<evidence type="ECO:0000256" key="5">
    <source>
        <dbReference type="ARBA" id="ARBA00023012"/>
    </source>
</evidence>
<keyword evidence="6" id="KW-0812">Transmembrane</keyword>
<evidence type="ECO:0000256" key="4">
    <source>
        <dbReference type="ARBA" id="ARBA00022777"/>
    </source>
</evidence>
<dbReference type="PANTHER" id="PTHR43711">
    <property type="entry name" value="TWO-COMPONENT HISTIDINE KINASE"/>
    <property type="match status" value="1"/>
</dbReference>
<protein>
    <recommendedName>
        <fullName evidence="2">histidine kinase</fullName>
        <ecNumber evidence="2">2.7.13.3</ecNumber>
    </recommendedName>
</protein>
<gene>
    <name evidence="8" type="ORF">FMM02_10955</name>
</gene>
<evidence type="ECO:0000313" key="8">
    <source>
        <dbReference type="EMBL" id="QDP20426.1"/>
    </source>
</evidence>
<evidence type="ECO:0000256" key="3">
    <source>
        <dbReference type="ARBA" id="ARBA00022679"/>
    </source>
</evidence>
<proteinExistence type="predicted"/>
<name>A0A516IU27_9SPHN</name>
<feature type="transmembrane region" description="Helical" evidence="6">
    <location>
        <begin position="289"/>
        <end position="306"/>
    </location>
</feature>
<keyword evidence="9" id="KW-1185">Reference proteome</keyword>
<dbReference type="RefSeq" id="WP_147494874.1">
    <property type="nucleotide sequence ID" value="NZ_CP041659.1"/>
</dbReference>
<dbReference type="GO" id="GO:0000155">
    <property type="term" value="F:phosphorelay sensor kinase activity"/>
    <property type="evidence" value="ECO:0007669"/>
    <property type="project" value="InterPro"/>
</dbReference>
<dbReference type="InterPro" id="IPR036097">
    <property type="entry name" value="HisK_dim/P_sf"/>
</dbReference>
<keyword evidence="6" id="KW-1133">Transmembrane helix</keyword>
<keyword evidence="4" id="KW-0418">Kinase</keyword>
<dbReference type="Proteomes" id="UP000321857">
    <property type="component" value="Chromosome"/>
</dbReference>
<feature type="transmembrane region" description="Helical" evidence="6">
    <location>
        <begin position="130"/>
        <end position="155"/>
    </location>
</feature>
<organism evidence="8 9">
    <name type="scientific">Sphingomonas xanthus</name>
    <dbReference type="NCBI Taxonomy" id="2594473"/>
    <lineage>
        <taxon>Bacteria</taxon>
        <taxon>Pseudomonadati</taxon>
        <taxon>Pseudomonadota</taxon>
        <taxon>Alphaproteobacteria</taxon>
        <taxon>Sphingomonadales</taxon>
        <taxon>Sphingomonadaceae</taxon>
        <taxon>Sphingomonas</taxon>
    </lineage>
</organism>
<feature type="transmembrane region" description="Helical" evidence="6">
    <location>
        <begin position="175"/>
        <end position="195"/>
    </location>
</feature>
<dbReference type="InterPro" id="IPR005467">
    <property type="entry name" value="His_kinase_dom"/>
</dbReference>
<dbReference type="OrthoDB" id="7470033at2"/>
<dbReference type="AlphaFoldDB" id="A0A516IU27"/>
<dbReference type="SUPFAM" id="SSF47384">
    <property type="entry name" value="Homodimeric domain of signal transducing histidine kinase"/>
    <property type="match status" value="1"/>
</dbReference>
<feature type="transmembrane region" description="Helical" evidence="6">
    <location>
        <begin position="215"/>
        <end position="236"/>
    </location>
</feature>
<feature type="transmembrane region" description="Helical" evidence="6">
    <location>
        <begin position="99"/>
        <end position="118"/>
    </location>
</feature>
<evidence type="ECO:0000259" key="7">
    <source>
        <dbReference type="PROSITE" id="PS50109"/>
    </source>
</evidence>
<dbReference type="PANTHER" id="PTHR43711:SF31">
    <property type="entry name" value="HISTIDINE KINASE"/>
    <property type="match status" value="1"/>
</dbReference>
<accession>A0A516IU27</accession>
<evidence type="ECO:0000256" key="1">
    <source>
        <dbReference type="ARBA" id="ARBA00000085"/>
    </source>
</evidence>
<dbReference type="PROSITE" id="PS50109">
    <property type="entry name" value="HIS_KIN"/>
    <property type="match status" value="1"/>
</dbReference>
<keyword evidence="3" id="KW-0808">Transferase</keyword>
<feature type="transmembrane region" description="Helical" evidence="6">
    <location>
        <begin position="20"/>
        <end position="40"/>
    </location>
</feature>
<dbReference type="Gene3D" id="1.10.287.130">
    <property type="match status" value="1"/>
</dbReference>
<dbReference type="Gene3D" id="3.30.565.10">
    <property type="entry name" value="Histidine kinase-like ATPase, C-terminal domain"/>
    <property type="match status" value="1"/>
</dbReference>
<dbReference type="SUPFAM" id="SSF55874">
    <property type="entry name" value="ATPase domain of HSP90 chaperone/DNA topoisomerase II/histidine kinase"/>
    <property type="match status" value="1"/>
</dbReference>
<dbReference type="Pfam" id="PF02518">
    <property type="entry name" value="HATPase_c"/>
    <property type="match status" value="1"/>
</dbReference>
<dbReference type="InterPro" id="IPR003661">
    <property type="entry name" value="HisK_dim/P_dom"/>
</dbReference>
<feature type="transmembrane region" description="Helical" evidence="6">
    <location>
        <begin position="256"/>
        <end position="277"/>
    </location>
</feature>
<reference evidence="8 9" key="1">
    <citation type="submission" date="2019-07" db="EMBL/GenBank/DDBJ databases">
        <title>Sphingomonas AE3 Genome sequencing and assembly.</title>
        <authorList>
            <person name="Kim H."/>
        </authorList>
    </citation>
    <scope>NUCLEOTIDE SEQUENCE [LARGE SCALE GENOMIC DNA]</scope>
    <source>
        <strain evidence="8 9">AE3</strain>
    </source>
</reference>
<feature type="domain" description="Histidine kinase" evidence="7">
    <location>
        <begin position="338"/>
        <end position="534"/>
    </location>
</feature>
<evidence type="ECO:0000256" key="2">
    <source>
        <dbReference type="ARBA" id="ARBA00012438"/>
    </source>
</evidence>
<dbReference type="KEGG" id="sxa:FMM02_10955"/>
<dbReference type="EMBL" id="CP041659">
    <property type="protein sequence ID" value="QDP20426.1"/>
    <property type="molecule type" value="Genomic_DNA"/>
</dbReference>
<sequence length="538" mass="58400">MTAMAELRSWAQRASDKAAFFNLAKLFTLLLGYGILFTVLRAISSEWTTGQFYSLWFPAAGLRFAFLWHFGPKLAPAAALSELFIQLTTGENSLHPQPVLAVTGIVGPCLVYGAVIHLMRSGSRSTNSIFGWVPLPFAITAIISPIIACIATFPWSIPLALENGPLDHSKLASSLLVFSLGDMLGILMLSPPLLWMIQRLSGKRPARVKMPSVRLTLEVAIAITASLALTWGIYAADFGLLLSPVLLGACWAGLRTGRVGGWVCFAITALIVLPLTGEVATEADRIRHHMLLASIGAIGLLAGSFAEAQARLQEELSRRNRLLFRADRLKTLRAMSVAVIHEISQPLSTIALEAQGLAERKDDQDNSAETRTTVRLIASKAQDLSDMVRRLRSFGEKSSGNPLPTDILKLMDDVCVIAAPEAKAARVNLIVDRSGNGRVFGHDVELRQALLNLVRNAIAASPRGGKIWLRSKSADDRIRLSVENQISDQHVAGTGMGIGLIITRSIVEAHGGSVHEENLEFGLTRFTIDLPAHEHRNV</sequence>
<dbReference type="InterPro" id="IPR036890">
    <property type="entry name" value="HATPase_C_sf"/>
</dbReference>
<keyword evidence="5" id="KW-0902">Two-component regulatory system</keyword>